<feature type="region of interest" description="Disordered" evidence="5">
    <location>
        <begin position="455"/>
        <end position="813"/>
    </location>
</feature>
<feature type="compositionally biased region" description="Polar residues" evidence="5">
    <location>
        <begin position="745"/>
        <end position="757"/>
    </location>
</feature>
<feature type="region of interest" description="Disordered" evidence="5">
    <location>
        <begin position="216"/>
        <end position="439"/>
    </location>
</feature>
<protein>
    <recommendedName>
        <fullName evidence="9">Pali-domain-containing protein</fullName>
    </recommendedName>
</protein>
<comment type="subcellular location">
    <subcellularLocation>
        <location evidence="1">Membrane</location>
        <topology evidence="1">Multi-pass membrane protein</topology>
    </subcellularLocation>
</comment>
<dbReference type="Proteomes" id="UP000070133">
    <property type="component" value="Unassembled WGS sequence"/>
</dbReference>
<keyword evidence="8" id="KW-1185">Reference proteome</keyword>
<gene>
    <name evidence="7" type="ORF">AC578_2471</name>
</gene>
<evidence type="ECO:0000256" key="5">
    <source>
        <dbReference type="SAM" id="MobiDB-lite"/>
    </source>
</evidence>
<sequence>MGLLRPATPLSVIFLVAFVLMLLSTLSTPVIERIPLGSYQDYNFGVLGYCKGSTCVGPRIGYNTADGLFSGPGQADDFSLPSSARHSLSSILIVHPIAALLCLICFGLAVAAHFHGPSHSPRYLLALLILTFPTLLITLLAFLVDILLFVPHMQWGGWIVLGATILIIGSSIVTCAMRRTLVSRKARKKRIAENADMNGQNYYENLAQQRMNNMEMPDSLPKAESPPPMVGNTAVDKGGNFATFDMKRQDTHDSDRTPLNPNAPSIRSASSNGGRRPYENEPMPPMPGRPSQESNDMYRRPSRDQYGNPIPPGAEMGAAGMAAAGLRHQGSQGSLGQRSNGSNGYGPNAFPPNAYARGRGGYGPPPRGYGPPRGGFGPPRGGFGPPRGGFGPRGGRGGYGPPPPGFNGRGRGRGYGPPPGMMRGGMPMHPAQRPMPPPGYDIDPYYTERADSPHVEMPQAPHMDDQFVAGPAMPIGQAIEMDERNGTRSPARAYGENEYGLRDSDGDVAGMINLQLGEQSQGHQPPSPLRESNGVENGQPLVSPSSTYSDQTYHSPRQQWQQQPSPLAPSAGQTAAGMSRATVESSGTSSSDPHSSAAAPSSRALPLSPVPASPTPASHHDPQSPRRHGEGSETYYEDVDPRFAQDPGPYSQHPPSRDSGIPGALTPGPSQPQNYHSGPYRMQSPTQLPTPTSNPRSTSVASNHDHLSPAQTVVLNGIDGEGRPTTNNSNSDSSLEQQQQRHSDNSASPQRALSQAGSDVASVQYPSGFLDPIPDGARSPGEASESSHFTSVSQRGINPNWRPGPGGHGGGHFIGPAAYGPAAYQGAGNSGISSASAAMRRKEDVILSANPDFSLPGVGMSSRGRGRGRGRGMIPPSATGLTPAGRYPTPDIGKL</sequence>
<dbReference type="PANTHER" id="PTHR28013:SF3">
    <property type="entry name" value="PROTEIN DCV1-RELATED"/>
    <property type="match status" value="1"/>
</dbReference>
<feature type="transmembrane region" description="Helical" evidence="6">
    <location>
        <begin position="155"/>
        <end position="177"/>
    </location>
</feature>
<name>A0A139HXJ9_9PEZI</name>
<feature type="compositionally biased region" description="Basic and acidic residues" evidence="5">
    <location>
        <begin position="245"/>
        <end position="256"/>
    </location>
</feature>
<evidence type="ECO:0000256" key="2">
    <source>
        <dbReference type="ARBA" id="ARBA00022692"/>
    </source>
</evidence>
<evidence type="ECO:0000256" key="3">
    <source>
        <dbReference type="ARBA" id="ARBA00022989"/>
    </source>
</evidence>
<evidence type="ECO:0000256" key="6">
    <source>
        <dbReference type="SAM" id="Phobius"/>
    </source>
</evidence>
<feature type="compositionally biased region" description="Low complexity" evidence="5">
    <location>
        <begin position="585"/>
        <end position="607"/>
    </location>
</feature>
<dbReference type="InterPro" id="IPR009571">
    <property type="entry name" value="SUR7/Rim9-like_fungi"/>
</dbReference>
<feature type="transmembrane region" description="Helical" evidence="6">
    <location>
        <begin position="123"/>
        <end position="149"/>
    </location>
</feature>
<feature type="compositionally biased region" description="Polar residues" evidence="5">
    <location>
        <begin position="724"/>
        <end position="738"/>
    </location>
</feature>
<feature type="compositionally biased region" description="Low complexity" evidence="5">
    <location>
        <begin position="555"/>
        <end position="573"/>
    </location>
</feature>
<comment type="caution">
    <text evidence="7">The sequence shown here is derived from an EMBL/GenBank/DDBJ whole genome shotgun (WGS) entry which is preliminary data.</text>
</comment>
<evidence type="ECO:0000256" key="1">
    <source>
        <dbReference type="ARBA" id="ARBA00004141"/>
    </source>
</evidence>
<evidence type="ECO:0000313" key="8">
    <source>
        <dbReference type="Proteomes" id="UP000070133"/>
    </source>
</evidence>
<feature type="compositionally biased region" description="Gly residues" evidence="5">
    <location>
        <begin position="804"/>
        <end position="813"/>
    </location>
</feature>
<feature type="compositionally biased region" description="Polar residues" evidence="5">
    <location>
        <begin position="257"/>
        <end position="273"/>
    </location>
</feature>
<dbReference type="Pfam" id="PF06687">
    <property type="entry name" value="SUR7"/>
    <property type="match status" value="1"/>
</dbReference>
<organism evidence="7 8">
    <name type="scientific">Pseudocercospora eumusae</name>
    <dbReference type="NCBI Taxonomy" id="321146"/>
    <lineage>
        <taxon>Eukaryota</taxon>
        <taxon>Fungi</taxon>
        <taxon>Dikarya</taxon>
        <taxon>Ascomycota</taxon>
        <taxon>Pezizomycotina</taxon>
        <taxon>Dothideomycetes</taxon>
        <taxon>Dothideomycetidae</taxon>
        <taxon>Mycosphaerellales</taxon>
        <taxon>Mycosphaerellaceae</taxon>
        <taxon>Pseudocercospora</taxon>
    </lineage>
</organism>
<dbReference type="GO" id="GO:0005886">
    <property type="term" value="C:plasma membrane"/>
    <property type="evidence" value="ECO:0007669"/>
    <property type="project" value="InterPro"/>
</dbReference>
<evidence type="ECO:0008006" key="9">
    <source>
        <dbReference type="Google" id="ProtNLM"/>
    </source>
</evidence>
<dbReference type="OrthoDB" id="2354757at2759"/>
<feature type="transmembrane region" description="Helical" evidence="6">
    <location>
        <begin position="88"/>
        <end position="111"/>
    </location>
</feature>
<keyword evidence="4 6" id="KW-0472">Membrane</keyword>
<feature type="compositionally biased region" description="Polar residues" evidence="5">
    <location>
        <begin position="329"/>
        <end position="342"/>
    </location>
</feature>
<feature type="compositionally biased region" description="Polar residues" evidence="5">
    <location>
        <begin position="534"/>
        <end position="554"/>
    </location>
</feature>
<feature type="compositionally biased region" description="Gly residues" evidence="5">
    <location>
        <begin position="371"/>
        <end position="399"/>
    </location>
</feature>
<feature type="compositionally biased region" description="Low complexity" evidence="5">
    <location>
        <begin position="313"/>
        <end position="325"/>
    </location>
</feature>
<feature type="transmembrane region" description="Helical" evidence="6">
    <location>
        <begin position="12"/>
        <end position="31"/>
    </location>
</feature>
<dbReference type="EMBL" id="LFZN01000003">
    <property type="protein sequence ID" value="KXT07200.1"/>
    <property type="molecule type" value="Genomic_DNA"/>
</dbReference>
<dbReference type="AlphaFoldDB" id="A0A139HXJ9"/>
<keyword evidence="2 6" id="KW-0812">Transmembrane</keyword>
<dbReference type="InterPro" id="IPR051380">
    <property type="entry name" value="pH-response_reg_palI/RIM9"/>
</dbReference>
<accession>A0A139HXJ9</accession>
<keyword evidence="3 6" id="KW-1133">Transmembrane helix</keyword>
<evidence type="ECO:0000256" key="4">
    <source>
        <dbReference type="ARBA" id="ARBA00023136"/>
    </source>
</evidence>
<dbReference type="GO" id="GO:0032153">
    <property type="term" value="C:cell division site"/>
    <property type="evidence" value="ECO:0007669"/>
    <property type="project" value="TreeGrafter"/>
</dbReference>
<dbReference type="PANTHER" id="PTHR28013">
    <property type="entry name" value="PROTEIN DCV1-RELATED"/>
    <property type="match status" value="1"/>
</dbReference>
<dbReference type="STRING" id="321146.A0A139HXJ9"/>
<feature type="compositionally biased region" description="Polar residues" evidence="5">
    <location>
        <begin position="683"/>
        <end position="702"/>
    </location>
</feature>
<proteinExistence type="predicted"/>
<feature type="compositionally biased region" description="Polar residues" evidence="5">
    <location>
        <begin position="784"/>
        <end position="797"/>
    </location>
</feature>
<evidence type="ECO:0000313" key="7">
    <source>
        <dbReference type="EMBL" id="KXT07200.1"/>
    </source>
</evidence>
<feature type="region of interest" description="Disordered" evidence="5">
    <location>
        <begin position="850"/>
        <end position="895"/>
    </location>
</feature>
<dbReference type="GO" id="GO:0035838">
    <property type="term" value="C:growing cell tip"/>
    <property type="evidence" value="ECO:0007669"/>
    <property type="project" value="TreeGrafter"/>
</dbReference>
<reference evidence="7 8" key="1">
    <citation type="submission" date="2015-07" db="EMBL/GenBank/DDBJ databases">
        <title>Comparative genomics of the Sigatoka disease complex on banana suggests a link between parallel evolutionary changes in Pseudocercospora fijiensis and Pseudocercospora eumusae and increased virulence on the banana host.</title>
        <authorList>
            <person name="Chang T.-C."/>
            <person name="Salvucci A."/>
            <person name="Crous P.W."/>
            <person name="Stergiopoulos I."/>
        </authorList>
    </citation>
    <scope>NUCLEOTIDE SEQUENCE [LARGE SCALE GENOMIC DNA]</scope>
    <source>
        <strain evidence="7 8">CBS 114824</strain>
    </source>
</reference>
<feature type="compositionally biased region" description="Basic and acidic residues" evidence="5">
    <location>
        <begin position="618"/>
        <end position="631"/>
    </location>
</feature>